<name>A0ABQ4QMJ9_9HYPH</name>
<feature type="transmembrane region" description="Helical" evidence="1">
    <location>
        <begin position="14"/>
        <end position="36"/>
    </location>
</feature>
<keyword evidence="3" id="KW-1185">Reference proteome</keyword>
<protein>
    <recommendedName>
        <fullName evidence="4">Secreted protein</fullName>
    </recommendedName>
</protein>
<proteinExistence type="predicted"/>
<evidence type="ECO:0008006" key="4">
    <source>
        <dbReference type="Google" id="ProtNLM"/>
    </source>
</evidence>
<comment type="caution">
    <text evidence="2">The sequence shown here is derived from an EMBL/GenBank/DDBJ whole genome shotgun (WGS) entry which is preliminary data.</text>
</comment>
<keyword evidence="1" id="KW-0812">Transmembrane</keyword>
<keyword evidence="1" id="KW-1133">Transmembrane helix</keyword>
<organism evidence="2 3">
    <name type="scientific">Methylobacterium cerastii</name>
    <dbReference type="NCBI Taxonomy" id="932741"/>
    <lineage>
        <taxon>Bacteria</taxon>
        <taxon>Pseudomonadati</taxon>
        <taxon>Pseudomonadota</taxon>
        <taxon>Alphaproteobacteria</taxon>
        <taxon>Hyphomicrobiales</taxon>
        <taxon>Methylobacteriaceae</taxon>
        <taxon>Methylobacterium</taxon>
    </lineage>
</organism>
<evidence type="ECO:0000256" key="1">
    <source>
        <dbReference type="SAM" id="Phobius"/>
    </source>
</evidence>
<evidence type="ECO:0000313" key="3">
    <source>
        <dbReference type="Proteomes" id="UP001055117"/>
    </source>
</evidence>
<dbReference type="Proteomes" id="UP001055117">
    <property type="component" value="Unassembled WGS sequence"/>
</dbReference>
<sequence>MCVSERSTSVKVRLALRLSFTLVAGVFVAVTTPFVVPDCSVKACVPVSAASTGASFVPVTVITTGRVAVPPVCWSDTVTS</sequence>
<evidence type="ECO:0000313" key="2">
    <source>
        <dbReference type="EMBL" id="GJD46015.1"/>
    </source>
</evidence>
<accession>A0ABQ4QMJ9</accession>
<keyword evidence="1" id="KW-0472">Membrane</keyword>
<reference evidence="2 3" key="1">
    <citation type="journal article" date="2021" name="Front. Microbiol.">
        <title>Comprehensive Comparative Genomics and Phenotyping of Methylobacterium Species.</title>
        <authorList>
            <person name="Alessa O."/>
            <person name="Ogura Y."/>
            <person name="Fujitani Y."/>
            <person name="Takami H."/>
            <person name="Hayashi T."/>
            <person name="Sahin N."/>
            <person name="Tani A."/>
        </authorList>
    </citation>
    <scope>NUCLEOTIDE SEQUENCE [LARGE SCALE GENOMIC DNA]</scope>
    <source>
        <strain evidence="2 3">DSM 23679</strain>
    </source>
</reference>
<gene>
    <name evidence="2" type="ORF">AFCDBAGC_3895</name>
</gene>
<dbReference type="EMBL" id="BPQG01000063">
    <property type="protein sequence ID" value="GJD46015.1"/>
    <property type="molecule type" value="Genomic_DNA"/>
</dbReference>